<evidence type="ECO:0000313" key="1">
    <source>
        <dbReference type="EMBL" id="MBM7122902.1"/>
    </source>
</evidence>
<evidence type="ECO:0000313" key="2">
    <source>
        <dbReference type="Proteomes" id="UP001430065"/>
    </source>
</evidence>
<dbReference type="RefSeq" id="WP_204637319.1">
    <property type="nucleotide sequence ID" value="NZ_JADIKC010000007.1"/>
</dbReference>
<accession>A0ABS2JV45</accession>
<proteinExistence type="predicted"/>
<comment type="caution">
    <text evidence="1">The sequence shown here is derived from an EMBL/GenBank/DDBJ whole genome shotgun (WGS) entry which is preliminary data.</text>
</comment>
<dbReference type="Proteomes" id="UP001430065">
    <property type="component" value="Unassembled WGS sequence"/>
</dbReference>
<keyword evidence="2" id="KW-1185">Reference proteome</keyword>
<reference evidence="1 2" key="1">
    <citation type="submission" date="2020-10" db="EMBL/GenBank/DDBJ databases">
        <title>Phylogeny of dyella-like bacteria.</title>
        <authorList>
            <person name="Fu J."/>
        </authorList>
    </citation>
    <scope>NUCLEOTIDE SEQUENCE [LARGE SCALE GENOMIC DNA]</scope>
    <source>
        <strain evidence="1 2">THG-B117</strain>
    </source>
</reference>
<organism evidence="1 2">
    <name type="scientific">Dyella kyungheensis</name>
    <dbReference type="NCBI Taxonomy" id="1242174"/>
    <lineage>
        <taxon>Bacteria</taxon>
        <taxon>Pseudomonadati</taxon>
        <taxon>Pseudomonadota</taxon>
        <taxon>Gammaproteobacteria</taxon>
        <taxon>Lysobacterales</taxon>
        <taxon>Rhodanobacteraceae</taxon>
        <taxon>Dyella</taxon>
    </lineage>
</organism>
<gene>
    <name evidence="1" type="ORF">ISP20_17180</name>
</gene>
<dbReference type="EMBL" id="JADIKC010000007">
    <property type="protein sequence ID" value="MBM7122902.1"/>
    <property type="molecule type" value="Genomic_DNA"/>
</dbReference>
<sequence>MVASLVEYVVARQCEGWNVLRDGAPIGRRGVLVRAVDFATHLAEREAILGGRATRVLMAREDTDRLPGCQPLRRAA</sequence>
<name>A0ABS2JV45_9GAMM</name>
<protein>
    <submittedName>
        <fullName evidence="1">Uncharacterized protein</fullName>
    </submittedName>
</protein>